<feature type="region of interest" description="Disordered" evidence="1">
    <location>
        <begin position="1"/>
        <end position="28"/>
    </location>
</feature>
<comment type="caution">
    <text evidence="4">The sequence shown here is derived from an EMBL/GenBank/DDBJ whole genome shotgun (WGS) entry which is preliminary data.</text>
</comment>
<feature type="region of interest" description="Disordered" evidence="1">
    <location>
        <begin position="1674"/>
        <end position="1697"/>
    </location>
</feature>
<evidence type="ECO:0000313" key="5">
    <source>
        <dbReference type="Proteomes" id="UP001072034"/>
    </source>
</evidence>
<evidence type="ECO:0000259" key="2">
    <source>
        <dbReference type="Pfam" id="PF01869"/>
    </source>
</evidence>
<dbReference type="CDD" id="cd24034">
    <property type="entry name" value="ASKHA_NBD_O66634-like_rpt1"/>
    <property type="match status" value="1"/>
</dbReference>
<dbReference type="InterPro" id="IPR051805">
    <property type="entry name" value="Dehydratase_Activator_Redct"/>
</dbReference>
<feature type="domain" description="ATPase BadF/BadG/BcrA/BcrD type" evidence="2">
    <location>
        <begin position="425"/>
        <end position="679"/>
    </location>
</feature>
<evidence type="ECO:0000256" key="1">
    <source>
        <dbReference type="SAM" id="MobiDB-lite"/>
    </source>
</evidence>
<feature type="compositionally biased region" description="Low complexity" evidence="1">
    <location>
        <begin position="57"/>
        <end position="79"/>
    </location>
</feature>
<dbReference type="InterPro" id="IPR002731">
    <property type="entry name" value="ATPase_BadF"/>
</dbReference>
<dbReference type="Pfam" id="PF01869">
    <property type="entry name" value="BcrAD_BadFG"/>
    <property type="match status" value="2"/>
</dbReference>
<proteinExistence type="predicted"/>
<feature type="domain" description="DUF2229" evidence="3">
    <location>
        <begin position="776"/>
        <end position="1010"/>
    </location>
</feature>
<feature type="domain" description="ATPase BadF/BadG/BcrA/BcrD type" evidence="2">
    <location>
        <begin position="34"/>
        <end position="329"/>
    </location>
</feature>
<dbReference type="PANTHER" id="PTHR32329:SF4">
    <property type="entry name" value="ACTIVATOR OF 2-HYDROXYACYL-COA DEHYDRATASE"/>
    <property type="match status" value="1"/>
</dbReference>
<dbReference type="CDD" id="cd24035">
    <property type="entry name" value="ASKHA_NBD_O66634-like_rpt2"/>
    <property type="match status" value="1"/>
</dbReference>
<keyword evidence="5" id="KW-1185">Reference proteome</keyword>
<feature type="region of interest" description="Disordered" evidence="1">
    <location>
        <begin position="1042"/>
        <end position="1075"/>
    </location>
</feature>
<evidence type="ECO:0000313" key="4">
    <source>
        <dbReference type="EMBL" id="MCZ0859408.1"/>
    </source>
</evidence>
<dbReference type="SUPFAM" id="SSF53067">
    <property type="entry name" value="Actin-like ATPase domain"/>
    <property type="match status" value="2"/>
</dbReference>
<dbReference type="InterPro" id="IPR043129">
    <property type="entry name" value="ATPase_NBD"/>
</dbReference>
<sequence>MSADSTPPDAPAGAGGDTPDEPGVAHAAPRSLTLGLDVGSTTVKLVLLPESCAVPAPAAPRAAQPPESCAVPAPAAPRAAQPPEPGAAGQAPETPVPEPVFAEYRRHNADVRGELARLLAEAAARFPGATVRGAVTGSAGLSLATLMGLPFVQEVIAETRTVQAKNPEADVIIELGGEDAKITYLHPTPEQRMNGTCAGGTGAFIDQMAQLLHTDAPGLNGLAAAHTTLYPIASRCGVFAKSDLQPLINQGAEPADLAASVLQAVVTQTIAGLACGRPIRGNVMFLGGPLHFLPELRTAFERTLADQVDSFTCPPDAQLYVAVGAALMASGPPVTLAELSTRLATRKALSLATSRMRPLFSDDDELAAFRERHARATIPRTGWPEPPAGSKPDAGPEGPGVGPDADAAQAGDAESPEPPRADCFLGIDAGSTTIKAVVLDKDGNIVWEHYAGNEGDPVTAAVEILRRIHVEMPEHVRIVRSCVTGYGESIVKAALHIDEGVVETMAHYRAAARLNPEVTSVIDIGGQDMKYLRIRGGAIDSISVNEACSAGCGSFLQTFAQSMGQTVQEFAEEALRAERPVDLGSRCTVFMNSSVKQAQKEAATPGEISAGLSYSVVRNALYKVIKLRDADQLGDHVSVQGGTFLNDAVLRAFELLTGREVVRPDVAGLMGCLGAALTARETYDGVPSTLMTLAELSRFSLTTETAVCKLCQNHCKLTITTFSDGQRHVSGNRCERGATQERRAKKSDMPNLYDYKYRRTFAYRRLRRGQDTRGEIGVPRVLGMYENYPLWFTILTQLGFRVMISGRSNHELFESGMESIPSENVCYPAKLAHGHVRSLIDKGIKTIWFPCVFFERKLVDRADDHFNCPIVATYPEVIRTNVEQVRDGAGGSEGSGGSDDGEGPGVRLLSPFLNLANPAKLAERLVEVFADWDVTLPEARRAVAAGFAEDAAFKADVRAEGRRTLEWMREHGRKGIVLAGRPYHIDPEINHGIPDVINTLGMAVLSEDSILPEPVRPEADDGVEHQVAGGALSRAVASIRRGLSRRKEDPQAPADWSDVREEDLPSPEASVATEGSQVRLRVRDQWAYHSRLYQAAELVTGADDLELVQLNSFGCGVDAVTTDQVQEILESAGDVYTTLKIDEVSNLGAATIRLRSLSAAAEARRRHRDEAPAAARRAGSGAQPAGPEAREAARPLENEPAEIDTSLSPAHAPEPGGAPSDPVRDGGPVPAEAGSGADGSGGKPPRRLPGATTPAFTEEMRATHTILMPQMSPVHFRPLAPLMRRLGYRVELLESASRADLEVGLRYVNNDACFPAIMVIGQLIGAFEDGTHDPDRCVVAISQTGGMCRATNYAAMLRKGLHDAGYPQIPVLAVSVQGLEENPGFRITPTLALKVVQGVVIGDTLNTCLLRVRPYEAEEGSANRLVERWNAIIGEFFERKGRCPTWGGRLGYRRLLREMVREFAALPRRDIPRKPRVGVVGEILVKFQPDANNHVVDQIEAEGCEAVVPGMLAFFINGPATAQWEADTYGIGLDSLAKKKAAVWFLEQAQAPARAALAAGGIFDVEASSVDMTRKASKVLSLGNQAGEGWLLVAEMIELIENGAPNIVCCQPFGCLPNHVVGKGMFREIRRQYPQANIVGIDYDPGASEVNQLNRLKLMISTAHMLNERQAEERAAPTADGDWAEACSSRPGETEAAGTADVVVGLDELLADLGPAPDSTPQSPDVAASEWTEALRSGPGR</sequence>
<dbReference type="Proteomes" id="UP001072034">
    <property type="component" value="Unassembled WGS sequence"/>
</dbReference>
<dbReference type="RefSeq" id="WP_268918624.1">
    <property type="nucleotide sequence ID" value="NZ_JAPTMY010000052.1"/>
</dbReference>
<feature type="compositionally biased region" description="Low complexity" evidence="1">
    <location>
        <begin position="1172"/>
        <end position="1187"/>
    </location>
</feature>
<dbReference type="EMBL" id="JAPTMY010000052">
    <property type="protein sequence ID" value="MCZ0859408.1"/>
    <property type="molecule type" value="Genomic_DNA"/>
</dbReference>
<feature type="compositionally biased region" description="Low complexity" evidence="1">
    <location>
        <begin position="392"/>
        <end position="413"/>
    </location>
</feature>
<dbReference type="Pfam" id="PF09989">
    <property type="entry name" value="DUF2229"/>
    <property type="match status" value="1"/>
</dbReference>
<feature type="region of interest" description="Disordered" evidence="1">
    <location>
        <begin position="1163"/>
        <end position="1193"/>
    </location>
</feature>
<dbReference type="InterPro" id="IPR018709">
    <property type="entry name" value="CoA_activase_DUF2229"/>
</dbReference>
<accession>A0ABT4ICC6</accession>
<name>A0ABT4ICC6_9ACTO</name>
<evidence type="ECO:0000259" key="3">
    <source>
        <dbReference type="Pfam" id="PF09989"/>
    </source>
</evidence>
<organism evidence="4 5">
    <name type="scientific">Actinomyces israelii</name>
    <dbReference type="NCBI Taxonomy" id="1659"/>
    <lineage>
        <taxon>Bacteria</taxon>
        <taxon>Bacillati</taxon>
        <taxon>Actinomycetota</taxon>
        <taxon>Actinomycetes</taxon>
        <taxon>Actinomycetales</taxon>
        <taxon>Actinomycetaceae</taxon>
        <taxon>Actinomyces</taxon>
    </lineage>
</organism>
<feature type="region of interest" description="Disordered" evidence="1">
    <location>
        <begin position="1711"/>
        <end position="1741"/>
    </location>
</feature>
<dbReference type="PANTHER" id="PTHR32329">
    <property type="entry name" value="BIFUNCTIONAL PROTEIN [INCLUDES 2-HYDROXYACYL-COA DEHYDRATASE (N-TER) AND ITS ACTIVATOR DOMAIN (C_TERM)-RELATED"/>
    <property type="match status" value="1"/>
</dbReference>
<protein>
    <submittedName>
        <fullName evidence="4">Acyl-CoA dehydratase activase-related protein</fullName>
    </submittedName>
</protein>
<gene>
    <name evidence="4" type="ORF">OHJ16_15345</name>
</gene>
<feature type="region of interest" description="Disordered" evidence="1">
    <location>
        <begin position="1205"/>
        <end position="1252"/>
    </location>
</feature>
<dbReference type="Gene3D" id="3.30.420.40">
    <property type="match status" value="4"/>
</dbReference>
<feature type="region of interest" description="Disordered" evidence="1">
    <location>
        <begin position="375"/>
        <end position="425"/>
    </location>
</feature>
<feature type="region of interest" description="Disordered" evidence="1">
    <location>
        <begin position="57"/>
        <end position="96"/>
    </location>
</feature>
<reference evidence="4" key="1">
    <citation type="submission" date="2022-10" db="EMBL/GenBank/DDBJ databases">
        <title>Genome sequence of Actinomyces israelii ATCC 10048.</title>
        <authorList>
            <person name="Watt R.M."/>
            <person name="Tong W.M."/>
        </authorList>
    </citation>
    <scope>NUCLEOTIDE SEQUENCE</scope>
    <source>
        <strain evidence="4">ATCC 10048</strain>
    </source>
</reference>